<evidence type="ECO:0000256" key="1">
    <source>
        <dbReference type="ARBA" id="ARBA00009861"/>
    </source>
</evidence>
<dbReference type="Proteomes" id="UP001604336">
    <property type="component" value="Unassembled WGS sequence"/>
</dbReference>
<dbReference type="Gene3D" id="3.30.559.10">
    <property type="entry name" value="Chloramphenicol acetyltransferase-like domain"/>
    <property type="match status" value="2"/>
</dbReference>
<dbReference type="PANTHER" id="PTHR31623">
    <property type="entry name" value="F21J9.9"/>
    <property type="match status" value="1"/>
</dbReference>
<evidence type="ECO:0000313" key="4">
    <source>
        <dbReference type="EMBL" id="KAL2539608.1"/>
    </source>
</evidence>
<evidence type="ECO:0000256" key="3">
    <source>
        <dbReference type="ARBA" id="ARBA00023315"/>
    </source>
</evidence>
<dbReference type="EMBL" id="JBFOLK010000001">
    <property type="protein sequence ID" value="KAL2539608.1"/>
    <property type="molecule type" value="Genomic_DNA"/>
</dbReference>
<dbReference type="InterPro" id="IPR023213">
    <property type="entry name" value="CAT-like_dom_sf"/>
</dbReference>
<dbReference type="AlphaFoldDB" id="A0ABD1VQK3"/>
<comment type="similarity">
    <text evidence="1">Belongs to the plant acyltransferase family.</text>
</comment>
<dbReference type="Pfam" id="PF02458">
    <property type="entry name" value="Transferase"/>
    <property type="match status" value="1"/>
</dbReference>
<reference evidence="5" key="1">
    <citation type="submission" date="2024-07" db="EMBL/GenBank/DDBJ databases">
        <title>Two chromosome-level genome assemblies of Korean endemic species Abeliophyllum distichum and Forsythia ovata (Oleaceae).</title>
        <authorList>
            <person name="Jang H."/>
        </authorList>
    </citation>
    <scope>NUCLEOTIDE SEQUENCE [LARGE SCALE GENOMIC DNA]</scope>
</reference>
<proteinExistence type="inferred from homology"/>
<keyword evidence="3" id="KW-0012">Acyltransferase</keyword>
<evidence type="ECO:0000256" key="2">
    <source>
        <dbReference type="ARBA" id="ARBA00022679"/>
    </source>
</evidence>
<accession>A0ABD1VQK3</accession>
<dbReference type="GO" id="GO:0016746">
    <property type="term" value="F:acyltransferase activity"/>
    <property type="evidence" value="ECO:0007669"/>
    <property type="project" value="UniProtKB-KW"/>
</dbReference>
<keyword evidence="2" id="KW-0808">Transferase</keyword>
<gene>
    <name evidence="4" type="ORF">Adt_00586</name>
</gene>
<sequence length="282" mass="31394">MHFMHTLTRCQFARTLHLNYLNSNRNSIAVDRAGRIHDNSFVDCNDAGVELIETEVHATNVLDVIKDSCNAEKLKQYLPMEPYGEAVLLAVQINFFSCGGTAIGTCLSHKIADGTSLVTFINAWASTCRGVSDQIVQASFDLAQHFPPKDLSGTSLTPNIVLTNEKIVTKRFIFDKEKVAALREAVIGSQLIKTPTRVEAVSAYIWKHFMEVAEGKMNKKKMFGALHIVNLRPRTSPPLSQHTFGNCWSAAIALFTADDNNNHEYQDLAKELGLGRSDKRNR</sequence>
<keyword evidence="5" id="KW-1185">Reference proteome</keyword>
<organism evidence="4 5">
    <name type="scientific">Abeliophyllum distichum</name>
    <dbReference type="NCBI Taxonomy" id="126358"/>
    <lineage>
        <taxon>Eukaryota</taxon>
        <taxon>Viridiplantae</taxon>
        <taxon>Streptophyta</taxon>
        <taxon>Embryophyta</taxon>
        <taxon>Tracheophyta</taxon>
        <taxon>Spermatophyta</taxon>
        <taxon>Magnoliopsida</taxon>
        <taxon>eudicotyledons</taxon>
        <taxon>Gunneridae</taxon>
        <taxon>Pentapetalae</taxon>
        <taxon>asterids</taxon>
        <taxon>lamiids</taxon>
        <taxon>Lamiales</taxon>
        <taxon>Oleaceae</taxon>
        <taxon>Forsythieae</taxon>
        <taxon>Abeliophyllum</taxon>
    </lineage>
</organism>
<protein>
    <submittedName>
        <fullName evidence="4">HXXXD-type acyl-transferase family protein</fullName>
    </submittedName>
</protein>
<name>A0ABD1VQK3_9LAMI</name>
<evidence type="ECO:0000313" key="5">
    <source>
        <dbReference type="Proteomes" id="UP001604336"/>
    </source>
</evidence>
<dbReference type="PANTHER" id="PTHR31623:SF110">
    <property type="entry name" value="VINORINE SYNTHASE-LIKE"/>
    <property type="match status" value="1"/>
</dbReference>
<comment type="caution">
    <text evidence="4">The sequence shown here is derived from an EMBL/GenBank/DDBJ whole genome shotgun (WGS) entry which is preliminary data.</text>
</comment>